<evidence type="ECO:0000313" key="1">
    <source>
        <dbReference type="EMBL" id="QNK01717.1"/>
    </source>
</evidence>
<dbReference type="Proteomes" id="UP000515873">
    <property type="component" value="Chromosome"/>
</dbReference>
<evidence type="ECO:0000313" key="2">
    <source>
        <dbReference type="Proteomes" id="UP000515873"/>
    </source>
</evidence>
<gene>
    <name evidence="1" type="ORF">H8F01_00610</name>
</gene>
<keyword evidence="2" id="KW-1185">Reference proteome</keyword>
<dbReference type="KEGG" id="dtl:H8F01_00610"/>
<dbReference type="RefSeq" id="WP_187057176.1">
    <property type="nucleotide sequence ID" value="NZ_CP060412.1"/>
</dbReference>
<name>A0A7G8Q4K9_9GAMM</name>
<dbReference type="EMBL" id="CP060412">
    <property type="protein sequence ID" value="QNK01717.1"/>
    <property type="molecule type" value="Genomic_DNA"/>
</dbReference>
<dbReference type="AlphaFoldDB" id="A0A7G8Q4K9"/>
<accession>A0A7G8Q4K9</accession>
<reference evidence="1 2" key="1">
    <citation type="submission" date="2020-08" db="EMBL/GenBank/DDBJ databases">
        <title>Dyella sp. G9 isolated from forest soil.</title>
        <authorList>
            <person name="Fu J."/>
            <person name="Qiu L."/>
        </authorList>
    </citation>
    <scope>NUCLEOTIDE SEQUENCE [LARGE SCALE GENOMIC DNA]</scope>
    <source>
        <strain evidence="1 2">G9</strain>
    </source>
</reference>
<protein>
    <submittedName>
        <fullName evidence="1">Uncharacterized protein</fullName>
    </submittedName>
</protein>
<proteinExistence type="predicted"/>
<organism evidence="1 2">
    <name type="scientific">Dyella telluris</name>
    <dbReference type="NCBI Taxonomy" id="2763498"/>
    <lineage>
        <taxon>Bacteria</taxon>
        <taxon>Pseudomonadati</taxon>
        <taxon>Pseudomonadota</taxon>
        <taxon>Gammaproteobacteria</taxon>
        <taxon>Lysobacterales</taxon>
        <taxon>Rhodanobacteraceae</taxon>
        <taxon>Dyella</taxon>
    </lineage>
</organism>
<sequence>MPKGVRATKTVKLTEIQAIKVAGTMAVIQRTDGVAGRFINFLANQEGLDELVEAFVLSEESAS</sequence>